<evidence type="ECO:0000313" key="2">
    <source>
        <dbReference type="Proteomes" id="UP001231649"/>
    </source>
</evidence>
<dbReference type="Proteomes" id="UP001231649">
    <property type="component" value="Chromosome 19"/>
</dbReference>
<accession>A0ACC2QP67</accession>
<protein>
    <submittedName>
        <fullName evidence="1">Uncharacterized protein</fullName>
    </submittedName>
</protein>
<proteinExistence type="predicted"/>
<evidence type="ECO:0000313" key="1">
    <source>
        <dbReference type="EMBL" id="KAJ8720622.1"/>
    </source>
</evidence>
<gene>
    <name evidence="1" type="ORF">PYW08_006087</name>
</gene>
<comment type="caution">
    <text evidence="1">The sequence shown here is derived from an EMBL/GenBank/DDBJ whole genome shotgun (WGS) entry which is preliminary data.</text>
</comment>
<sequence length="104" mass="11603">MVKPQIPGDAWVQGFLARNADKLAVRTTQNISKARAEKGPQEIAEYFDNLSATLKDIPAENIVNFDETNLSDDPGSSKCIFRRGVKYPERIANSTKDQHTLPSR</sequence>
<name>A0ACC2QP67_9NEOP</name>
<dbReference type="EMBL" id="CM056795">
    <property type="protein sequence ID" value="KAJ8720622.1"/>
    <property type="molecule type" value="Genomic_DNA"/>
</dbReference>
<keyword evidence="2" id="KW-1185">Reference proteome</keyword>
<reference evidence="1" key="1">
    <citation type="submission" date="2023-03" db="EMBL/GenBank/DDBJ databases">
        <title>Chromosome-level genomes of two armyworms, Mythimna separata and Mythimna loreyi, provide insights into the biosynthesis and reception of sex pheromones.</title>
        <authorList>
            <person name="Zhao H."/>
        </authorList>
    </citation>
    <scope>NUCLEOTIDE SEQUENCE</scope>
    <source>
        <strain evidence="1">BeijingLab</strain>
    </source>
</reference>
<organism evidence="1 2">
    <name type="scientific">Mythimna loreyi</name>
    <dbReference type="NCBI Taxonomy" id="667449"/>
    <lineage>
        <taxon>Eukaryota</taxon>
        <taxon>Metazoa</taxon>
        <taxon>Ecdysozoa</taxon>
        <taxon>Arthropoda</taxon>
        <taxon>Hexapoda</taxon>
        <taxon>Insecta</taxon>
        <taxon>Pterygota</taxon>
        <taxon>Neoptera</taxon>
        <taxon>Endopterygota</taxon>
        <taxon>Lepidoptera</taxon>
        <taxon>Glossata</taxon>
        <taxon>Ditrysia</taxon>
        <taxon>Noctuoidea</taxon>
        <taxon>Noctuidae</taxon>
        <taxon>Noctuinae</taxon>
        <taxon>Hadenini</taxon>
        <taxon>Mythimna</taxon>
    </lineage>
</organism>